<evidence type="ECO:0000313" key="3">
    <source>
        <dbReference type="Proteomes" id="UP000631694"/>
    </source>
</evidence>
<name>A0A931I2X9_9HYPH</name>
<organism evidence="2 3">
    <name type="scientific">Methylobrevis albus</name>
    <dbReference type="NCBI Taxonomy" id="2793297"/>
    <lineage>
        <taxon>Bacteria</taxon>
        <taxon>Pseudomonadati</taxon>
        <taxon>Pseudomonadota</taxon>
        <taxon>Alphaproteobacteria</taxon>
        <taxon>Hyphomicrobiales</taxon>
        <taxon>Pleomorphomonadaceae</taxon>
        <taxon>Methylobrevis</taxon>
    </lineage>
</organism>
<reference evidence="2" key="1">
    <citation type="submission" date="2020-12" db="EMBL/GenBank/DDBJ databases">
        <title>Methylobrevis albus sp. nov., isolated from fresh water lack sediment.</title>
        <authorList>
            <person name="Zou Q."/>
        </authorList>
    </citation>
    <scope>NUCLEOTIDE SEQUENCE</scope>
    <source>
        <strain evidence="2">L22</strain>
    </source>
</reference>
<keyword evidence="3" id="KW-1185">Reference proteome</keyword>
<evidence type="ECO:0000256" key="1">
    <source>
        <dbReference type="SAM" id="MobiDB-lite"/>
    </source>
</evidence>
<dbReference type="RefSeq" id="WP_197311534.1">
    <property type="nucleotide sequence ID" value="NZ_JADZLT010000050.1"/>
</dbReference>
<sequence>MAATDTAGRQGRAHAQRPVMRVAVAFGLLLGGLAAVPPALAEQPLGIVRPPAVRVGPSSGMDRPGVIRPPAPRENLFYEAPSQSYEAPTYRYEAPQAIPDSNLDRRLPGSPKLPARCRSGYAAYDPATNTTLDEAGNRVPCT</sequence>
<dbReference type="Proteomes" id="UP000631694">
    <property type="component" value="Unassembled WGS sequence"/>
</dbReference>
<dbReference type="EMBL" id="JADZLT010000050">
    <property type="protein sequence ID" value="MBH0238469.1"/>
    <property type="molecule type" value="Genomic_DNA"/>
</dbReference>
<gene>
    <name evidence="2" type="ORF">I5731_11600</name>
</gene>
<dbReference type="AlphaFoldDB" id="A0A931I2X9"/>
<evidence type="ECO:0000313" key="2">
    <source>
        <dbReference type="EMBL" id="MBH0238469.1"/>
    </source>
</evidence>
<feature type="region of interest" description="Disordered" evidence="1">
    <location>
        <begin position="52"/>
        <end position="73"/>
    </location>
</feature>
<protein>
    <submittedName>
        <fullName evidence="2">Uncharacterized protein</fullName>
    </submittedName>
</protein>
<proteinExistence type="predicted"/>
<accession>A0A931I2X9</accession>
<comment type="caution">
    <text evidence="2">The sequence shown here is derived from an EMBL/GenBank/DDBJ whole genome shotgun (WGS) entry which is preliminary data.</text>
</comment>